<dbReference type="Proteomes" id="UP000285517">
    <property type="component" value="Chromosome"/>
</dbReference>
<dbReference type="SUPFAM" id="SSF102588">
    <property type="entry name" value="LmbE-like"/>
    <property type="match status" value="1"/>
</dbReference>
<dbReference type="PANTHER" id="PTHR12993:SF23">
    <property type="entry name" value="N-ACETYLGLUCOSAMINYLPHOSPHATIDYLINOSITOL DEACETYLASE"/>
    <property type="match status" value="1"/>
</dbReference>
<dbReference type="RefSeq" id="WP_128249905.1">
    <property type="nucleotide sequence ID" value="NZ_CP034951.1"/>
</dbReference>
<keyword evidence="3" id="KW-1185">Reference proteome</keyword>
<proteinExistence type="predicted"/>
<dbReference type="GO" id="GO:0000225">
    <property type="term" value="F:N-acetylglucosaminylphosphatidylinositol deacetylase activity"/>
    <property type="evidence" value="ECO:0007669"/>
    <property type="project" value="TreeGrafter"/>
</dbReference>
<feature type="signal peptide" evidence="1">
    <location>
        <begin position="1"/>
        <end position="20"/>
    </location>
</feature>
<sequence>MQKSFLLNFLFLLITTVAAAQAPKKPTSSEIYHNLQKLNFIGSALYIAAHPDDENTRLISYLVNDVHANTAYLSITRGDGGQNLIGPELRELLGAIRTEELLEARKIDGGKQFFTRANDFGYSKNPDETFTFWNRNDVLSDVVRVIREFKPDIIINRFDHRSPGTTHGHHTASAMLSMEAYKDAGNVAKFPKSVKEFGTWEPKRLFFNTSWWFYGSQEKFQQADKSNLVPVEIGSYFPLLGLSNGEIASLSRSMHKSQGFGSTGSRGAETEYLELLKGSKLKDNDLFDGINTEWNRLEGGAEIGAILNPLEKDFDFKDPSTMLPELLKAYPLILKLKDEHWKNIKLEQLKQLILDCSGIFLEAISEQHTVNPQEDFKVNIEAVNRGKNEVILKSISVSSSKNQISPKKIIWDKSEVLSFNADKKIEITLNSGMHNPPYSSPYWLNEKGTLGMYVAPEEFIGLPETPHLEQLDFEIQFGNAVIPFTKSVIYKFNDPVNGEVYRPLEVLPEVTASIPEKVLIFANDDPRNINVIVRAGKSNISGNVSLEHPEGWKVEPSNLPFKLERTGETKTVNFTVSPPRGESEGFIKTLITLDGSEETFDKELITIDYEHIPYQSILLPSEAKVAKIDIQKKGENIGYINGAGDAIPESLKQIGYSVTTFDPTNISEKSLQKFDAVVIGIRAYNTVPELAFAQKTLNKYVENGGTLIVQYNTNHALVTENIAPYPLKLSRDRVTDEFSAVTFLAPKNPLLNTPNKITQKDFEGWVQERGLYFPNEWSKEFTPILGMHDRGEPETKGALLVAKYGKGYYIYTGLSFFRELPAGVPGAYRLFANMLSIGK</sequence>
<reference evidence="2 3" key="1">
    <citation type="submission" date="2019-01" db="EMBL/GenBank/DDBJ databases">
        <title>Complete genome sequencing of Aequorivita sp. H23M31.</title>
        <authorList>
            <person name="Bae J.-W."/>
        </authorList>
    </citation>
    <scope>NUCLEOTIDE SEQUENCE [LARGE SCALE GENOMIC DNA]</scope>
    <source>
        <strain evidence="2 3">H23M31</strain>
    </source>
</reference>
<dbReference type="InterPro" id="IPR029062">
    <property type="entry name" value="Class_I_gatase-like"/>
</dbReference>
<dbReference type="Pfam" id="PF02585">
    <property type="entry name" value="PIG-L"/>
    <property type="match status" value="1"/>
</dbReference>
<evidence type="ECO:0000313" key="2">
    <source>
        <dbReference type="EMBL" id="QAA81517.1"/>
    </source>
</evidence>
<dbReference type="KEGG" id="aev:EI546_07170"/>
<evidence type="ECO:0000256" key="1">
    <source>
        <dbReference type="SAM" id="SignalP"/>
    </source>
</evidence>
<accession>A0A410G2J7</accession>
<organism evidence="2 3">
    <name type="scientific">Aequorivita ciconiae</name>
    <dbReference type="NCBI Taxonomy" id="2494375"/>
    <lineage>
        <taxon>Bacteria</taxon>
        <taxon>Pseudomonadati</taxon>
        <taxon>Bacteroidota</taxon>
        <taxon>Flavobacteriia</taxon>
        <taxon>Flavobacteriales</taxon>
        <taxon>Flavobacteriaceae</taxon>
        <taxon>Aequorivita</taxon>
    </lineage>
</organism>
<keyword evidence="1" id="KW-0732">Signal</keyword>
<dbReference type="OrthoDB" id="9759749at2"/>
<dbReference type="SUPFAM" id="SSF52317">
    <property type="entry name" value="Class I glutamine amidotransferase-like"/>
    <property type="match status" value="1"/>
</dbReference>
<protein>
    <submittedName>
        <fullName evidence="2">LmbE family protein</fullName>
    </submittedName>
</protein>
<dbReference type="AlphaFoldDB" id="A0A410G2J7"/>
<evidence type="ECO:0000313" key="3">
    <source>
        <dbReference type="Proteomes" id="UP000285517"/>
    </source>
</evidence>
<dbReference type="InterPro" id="IPR003737">
    <property type="entry name" value="GlcNAc_PI_deacetylase-related"/>
</dbReference>
<gene>
    <name evidence="2" type="ORF">EI546_07170</name>
</gene>
<feature type="chain" id="PRO_5019280212" evidence="1">
    <location>
        <begin position="21"/>
        <end position="839"/>
    </location>
</feature>
<name>A0A410G2J7_9FLAO</name>
<dbReference type="PANTHER" id="PTHR12993">
    <property type="entry name" value="N-ACETYLGLUCOSAMINYL-PHOSPHATIDYLINOSITOL DE-N-ACETYLASE-RELATED"/>
    <property type="match status" value="1"/>
</dbReference>
<dbReference type="EMBL" id="CP034951">
    <property type="protein sequence ID" value="QAA81517.1"/>
    <property type="molecule type" value="Genomic_DNA"/>
</dbReference>
<dbReference type="Gene3D" id="3.40.50.10320">
    <property type="entry name" value="LmbE-like"/>
    <property type="match status" value="1"/>
</dbReference>
<dbReference type="InterPro" id="IPR024078">
    <property type="entry name" value="LmbE-like_dom_sf"/>
</dbReference>